<comment type="caution">
    <text evidence="1">The sequence shown here is derived from an EMBL/GenBank/DDBJ whole genome shotgun (WGS) entry which is preliminary data.</text>
</comment>
<keyword evidence="2" id="KW-1185">Reference proteome</keyword>
<evidence type="ECO:0000313" key="1">
    <source>
        <dbReference type="EMBL" id="KAJ0074890.1"/>
    </source>
</evidence>
<gene>
    <name evidence="1" type="ORF">Patl1_35121</name>
</gene>
<accession>A0ACC0ZRX7</accession>
<organism evidence="1 2">
    <name type="scientific">Pistacia atlantica</name>
    <dbReference type="NCBI Taxonomy" id="434234"/>
    <lineage>
        <taxon>Eukaryota</taxon>
        <taxon>Viridiplantae</taxon>
        <taxon>Streptophyta</taxon>
        <taxon>Embryophyta</taxon>
        <taxon>Tracheophyta</taxon>
        <taxon>Spermatophyta</taxon>
        <taxon>Magnoliopsida</taxon>
        <taxon>eudicotyledons</taxon>
        <taxon>Gunneridae</taxon>
        <taxon>Pentapetalae</taxon>
        <taxon>rosids</taxon>
        <taxon>malvids</taxon>
        <taxon>Sapindales</taxon>
        <taxon>Anacardiaceae</taxon>
        <taxon>Pistacia</taxon>
    </lineage>
</organism>
<protein>
    <submittedName>
        <fullName evidence="1">Uncharacterized protein</fullName>
    </submittedName>
</protein>
<proteinExistence type="predicted"/>
<evidence type="ECO:0000313" key="2">
    <source>
        <dbReference type="Proteomes" id="UP001164250"/>
    </source>
</evidence>
<dbReference type="EMBL" id="CM047910">
    <property type="protein sequence ID" value="KAJ0074890.1"/>
    <property type="molecule type" value="Genomic_DNA"/>
</dbReference>
<name>A0ACC0ZRX7_9ROSI</name>
<dbReference type="Proteomes" id="UP001164250">
    <property type="component" value="Chromosome 15"/>
</dbReference>
<sequence length="94" mass="9948">MIIPLSRYCSDGCKAIADSGTSLLAGPTIVIIQINHAIGASGVISQECKTMIDQYGKTILEMPIAQTQPQKICSQMGLCTFDGTRGVISVSPLF</sequence>
<reference evidence="2" key="1">
    <citation type="journal article" date="2023" name="G3 (Bethesda)">
        <title>Genome assembly and association tests identify interacting loci associated with vigor, precocity, and sex in interspecific pistachio rootstocks.</title>
        <authorList>
            <person name="Palmer W."/>
            <person name="Jacygrad E."/>
            <person name="Sagayaradj S."/>
            <person name="Cavanaugh K."/>
            <person name="Han R."/>
            <person name="Bertier L."/>
            <person name="Beede B."/>
            <person name="Kafkas S."/>
            <person name="Golino D."/>
            <person name="Preece J."/>
            <person name="Michelmore R."/>
        </authorList>
    </citation>
    <scope>NUCLEOTIDE SEQUENCE [LARGE SCALE GENOMIC DNA]</scope>
</reference>